<proteinExistence type="predicted"/>
<dbReference type="Proteomes" id="UP000218784">
    <property type="component" value="Unassembled WGS sequence"/>
</dbReference>
<dbReference type="AlphaFoldDB" id="A0A2A4HZN4"/>
<feature type="region of interest" description="Disordered" evidence="2">
    <location>
        <begin position="64"/>
        <end position="83"/>
    </location>
</feature>
<comment type="caution">
    <text evidence="3">The sequence shown here is derived from an EMBL/GenBank/DDBJ whole genome shotgun (WGS) entry which is preliminary data.</text>
</comment>
<name>A0A2A4HZN4_9SPHN</name>
<sequence length="83" mass="9660">MRHENLQTGKPKRQSVNLSLDTGIVAAARETGLNLSQISEDAIRRATKAEQERRWQEQNRPAIDAWSRWYEQNGHPLEKHKAR</sequence>
<keyword evidence="1" id="KW-1277">Toxin-antitoxin system</keyword>
<protein>
    <submittedName>
        <fullName evidence="3">Post-segregation antitoxin CcdA</fullName>
    </submittedName>
</protein>
<organism evidence="3 4">
    <name type="scientific">Sphingomonas ginsenosidimutans</name>
    <dbReference type="NCBI Taxonomy" id="862134"/>
    <lineage>
        <taxon>Bacteria</taxon>
        <taxon>Pseudomonadati</taxon>
        <taxon>Pseudomonadota</taxon>
        <taxon>Alphaproteobacteria</taxon>
        <taxon>Sphingomonadales</taxon>
        <taxon>Sphingomonadaceae</taxon>
        <taxon>Sphingomonas</taxon>
    </lineage>
</organism>
<accession>A0A2A4HZN4</accession>
<dbReference type="InterPro" id="IPR009956">
    <property type="entry name" value="Post-segregation_anti-tox_CcdA"/>
</dbReference>
<reference evidence="3 4" key="1">
    <citation type="submission" date="2017-09" db="EMBL/GenBank/DDBJ databases">
        <title>Sphingomonas ginsenosidimutans KACC 14949, whole genome shotgun sequence.</title>
        <authorList>
            <person name="Feng G."/>
            <person name="Zhu H."/>
        </authorList>
    </citation>
    <scope>NUCLEOTIDE SEQUENCE [LARGE SCALE GENOMIC DNA]</scope>
    <source>
        <strain evidence="3 4">KACC 14949</strain>
    </source>
</reference>
<evidence type="ECO:0000313" key="4">
    <source>
        <dbReference type="Proteomes" id="UP000218784"/>
    </source>
</evidence>
<gene>
    <name evidence="3" type="ORF">COA17_09670</name>
</gene>
<dbReference type="Pfam" id="PF07362">
    <property type="entry name" value="CcdA"/>
    <property type="match status" value="1"/>
</dbReference>
<dbReference type="RefSeq" id="WP_066485797.1">
    <property type="nucleotide sequence ID" value="NZ_JAIEOT010000097.1"/>
</dbReference>
<evidence type="ECO:0000256" key="1">
    <source>
        <dbReference type="ARBA" id="ARBA00022649"/>
    </source>
</evidence>
<keyword evidence="4" id="KW-1185">Reference proteome</keyword>
<evidence type="ECO:0000256" key="2">
    <source>
        <dbReference type="SAM" id="MobiDB-lite"/>
    </source>
</evidence>
<evidence type="ECO:0000313" key="3">
    <source>
        <dbReference type="EMBL" id="PCG09145.1"/>
    </source>
</evidence>
<dbReference type="EMBL" id="NWVD01000003">
    <property type="protein sequence ID" value="PCG09145.1"/>
    <property type="molecule type" value="Genomic_DNA"/>
</dbReference>